<sequence>MTLAIPGPRHEAEMRHRTTAPTRFDAIAWAANTLLAAIKPRWRPAEEDIVLVAITVIVLALGSIILLGAGAILTMS</sequence>
<dbReference type="Proteomes" id="UP000092086">
    <property type="component" value="Unassembled WGS sequence"/>
</dbReference>
<evidence type="ECO:0000313" key="3">
    <source>
        <dbReference type="Proteomes" id="UP000092086"/>
    </source>
</evidence>
<feature type="transmembrane region" description="Helical" evidence="1">
    <location>
        <begin position="49"/>
        <end position="73"/>
    </location>
</feature>
<organism evidence="2 3">
    <name type="scientific">Mycobacterium alsense</name>
    <dbReference type="NCBI Taxonomy" id="324058"/>
    <lineage>
        <taxon>Bacteria</taxon>
        <taxon>Bacillati</taxon>
        <taxon>Actinomycetota</taxon>
        <taxon>Actinomycetes</taxon>
        <taxon>Mycobacteriales</taxon>
        <taxon>Mycobacteriaceae</taxon>
        <taxon>Mycobacterium</taxon>
    </lineage>
</organism>
<protein>
    <submittedName>
        <fullName evidence="2">Uncharacterized protein</fullName>
    </submittedName>
</protein>
<keyword evidence="1" id="KW-0472">Membrane</keyword>
<evidence type="ECO:0000313" key="2">
    <source>
        <dbReference type="EMBL" id="OBG40096.1"/>
    </source>
</evidence>
<dbReference type="AlphaFoldDB" id="A0ABD6P271"/>
<comment type="caution">
    <text evidence="2">The sequence shown here is derived from an EMBL/GenBank/DDBJ whole genome shotgun (WGS) entry which is preliminary data.</text>
</comment>
<gene>
    <name evidence="2" type="ORF">A5672_14195</name>
</gene>
<keyword evidence="1" id="KW-0812">Transmembrane</keyword>
<evidence type="ECO:0000256" key="1">
    <source>
        <dbReference type="SAM" id="Phobius"/>
    </source>
</evidence>
<name>A0ABD6P271_9MYCO</name>
<accession>A0ABD6P271</accession>
<dbReference type="RefSeq" id="WP_067319473.1">
    <property type="nucleotide sequence ID" value="NZ_LZIT01000114.1"/>
</dbReference>
<dbReference type="EMBL" id="LZIT01000114">
    <property type="protein sequence ID" value="OBG40096.1"/>
    <property type="molecule type" value="Genomic_DNA"/>
</dbReference>
<proteinExistence type="predicted"/>
<keyword evidence="1" id="KW-1133">Transmembrane helix</keyword>
<reference evidence="2 3" key="1">
    <citation type="submission" date="2016-06" db="EMBL/GenBank/DDBJ databases">
        <authorList>
            <person name="Sutton G."/>
            <person name="Brinkac L."/>
            <person name="Sanka R."/>
            <person name="Adams M."/>
            <person name="Lau E."/>
            <person name="Sam S."/>
            <person name="Sreng N."/>
            <person name="Him V."/>
            <person name="Kerleguer A."/>
            <person name="Cheng S."/>
        </authorList>
    </citation>
    <scope>NUCLEOTIDE SEQUENCE [LARGE SCALE GENOMIC DNA]</scope>
    <source>
        <strain evidence="2 3">E2978</strain>
    </source>
</reference>